<keyword evidence="1 5" id="KW-0489">Methyltransferase</keyword>
<dbReference type="GO" id="GO:0008168">
    <property type="term" value="F:methyltransferase activity"/>
    <property type="evidence" value="ECO:0007669"/>
    <property type="project" value="UniProtKB-KW"/>
</dbReference>
<comment type="caution">
    <text evidence="5">The sequence shown here is derived from an EMBL/GenBank/DDBJ whole genome shotgun (WGS) entry which is preliminary data.</text>
</comment>
<dbReference type="InterPro" id="IPR041698">
    <property type="entry name" value="Methyltransf_25"/>
</dbReference>
<reference evidence="5 6" key="1">
    <citation type="submission" date="2021-02" db="EMBL/GenBank/DDBJ databases">
        <title>Whole genome sequencing of Streptomyces actuosus VRA1.</title>
        <authorList>
            <person name="Sen G."/>
            <person name="Sen A."/>
        </authorList>
    </citation>
    <scope>NUCLEOTIDE SEQUENCE [LARGE SCALE GENOMIC DNA]</scope>
    <source>
        <strain evidence="5 6">VRA1</strain>
    </source>
</reference>
<evidence type="ECO:0000259" key="4">
    <source>
        <dbReference type="Pfam" id="PF13649"/>
    </source>
</evidence>
<dbReference type="CDD" id="cd02440">
    <property type="entry name" value="AdoMet_MTases"/>
    <property type="match status" value="1"/>
</dbReference>
<dbReference type="InterPro" id="IPR029063">
    <property type="entry name" value="SAM-dependent_MTases_sf"/>
</dbReference>
<accession>A0ABS2VZW8</accession>
<dbReference type="GO" id="GO:0032259">
    <property type="term" value="P:methylation"/>
    <property type="evidence" value="ECO:0007669"/>
    <property type="project" value="UniProtKB-KW"/>
</dbReference>
<keyword evidence="6" id="KW-1185">Reference proteome</keyword>
<proteinExistence type="predicted"/>
<evidence type="ECO:0000256" key="2">
    <source>
        <dbReference type="ARBA" id="ARBA00022679"/>
    </source>
</evidence>
<dbReference type="PANTHER" id="PTHR43464:SF19">
    <property type="entry name" value="UBIQUINONE BIOSYNTHESIS O-METHYLTRANSFERASE, MITOCHONDRIAL"/>
    <property type="match status" value="1"/>
</dbReference>
<dbReference type="Pfam" id="PF13649">
    <property type="entry name" value="Methyltransf_25"/>
    <property type="match status" value="1"/>
</dbReference>
<name>A0ABS2VZW8_STRAS</name>
<organism evidence="5 6">
    <name type="scientific">Streptomyces actuosus</name>
    <dbReference type="NCBI Taxonomy" id="1885"/>
    <lineage>
        <taxon>Bacteria</taxon>
        <taxon>Bacillati</taxon>
        <taxon>Actinomycetota</taxon>
        <taxon>Actinomycetes</taxon>
        <taxon>Kitasatosporales</taxon>
        <taxon>Streptomycetaceae</taxon>
        <taxon>Streptomyces</taxon>
    </lineage>
</organism>
<keyword evidence="3" id="KW-0949">S-adenosyl-L-methionine</keyword>
<dbReference type="SUPFAM" id="SSF53335">
    <property type="entry name" value="S-adenosyl-L-methionine-dependent methyltransferases"/>
    <property type="match status" value="1"/>
</dbReference>
<evidence type="ECO:0000256" key="1">
    <source>
        <dbReference type="ARBA" id="ARBA00022603"/>
    </source>
</evidence>
<feature type="domain" description="Methyltransferase" evidence="4">
    <location>
        <begin position="43"/>
        <end position="120"/>
    </location>
</feature>
<dbReference type="Proteomes" id="UP000788262">
    <property type="component" value="Unassembled WGS sequence"/>
</dbReference>
<evidence type="ECO:0000256" key="3">
    <source>
        <dbReference type="ARBA" id="ARBA00022691"/>
    </source>
</evidence>
<evidence type="ECO:0000313" key="6">
    <source>
        <dbReference type="Proteomes" id="UP000788262"/>
    </source>
</evidence>
<keyword evidence="2" id="KW-0808">Transferase</keyword>
<evidence type="ECO:0000313" key="5">
    <source>
        <dbReference type="EMBL" id="MBN0048702.1"/>
    </source>
</evidence>
<dbReference type="EMBL" id="JAFFZS010000045">
    <property type="protein sequence ID" value="MBN0048702.1"/>
    <property type="molecule type" value="Genomic_DNA"/>
</dbReference>
<protein>
    <submittedName>
        <fullName evidence="5">Class I SAM-dependent methyltransferase</fullName>
    </submittedName>
</protein>
<dbReference type="Gene3D" id="3.40.50.150">
    <property type="entry name" value="Vaccinia Virus protein VP39"/>
    <property type="match status" value="1"/>
</dbReference>
<gene>
    <name evidence="5" type="ORF">JS756_32360</name>
</gene>
<sequence>MGRVYDDERRAGAYERGNEMPESSVRAWEELIGTYLRSSNPWIVEIGAGTGMFSAAMAHWLDVTEVLAADASEPMLAEARRHHPHPAVRYVSGAADAVPAAAGTFDLAFLSRVIHHRSSPSGHGRPRRAACSSCTGNGALLRRRRALLSGA</sequence>
<dbReference type="RefSeq" id="WP_205386831.1">
    <property type="nucleotide sequence ID" value="NZ_JAFFZS010000045.1"/>
</dbReference>
<dbReference type="PANTHER" id="PTHR43464">
    <property type="entry name" value="METHYLTRANSFERASE"/>
    <property type="match status" value="1"/>
</dbReference>